<feature type="repeat" description="RCC1" evidence="1">
    <location>
        <begin position="332"/>
        <end position="382"/>
    </location>
</feature>
<name>A0ABR0F070_ZASCE</name>
<evidence type="ECO:0000313" key="2">
    <source>
        <dbReference type="EMBL" id="KAK4507095.1"/>
    </source>
</evidence>
<comment type="caution">
    <text evidence="2">The sequence shown here is derived from an EMBL/GenBank/DDBJ whole genome shotgun (WGS) entry which is preliminary data.</text>
</comment>
<dbReference type="Gene3D" id="2.130.10.30">
    <property type="entry name" value="Regulator of chromosome condensation 1/beta-lactamase-inhibitor protein II"/>
    <property type="match status" value="1"/>
</dbReference>
<dbReference type="PANTHER" id="PTHR45982:SF1">
    <property type="entry name" value="REGULATOR OF CHROMOSOME CONDENSATION"/>
    <property type="match status" value="1"/>
</dbReference>
<keyword evidence="3" id="KW-1185">Reference proteome</keyword>
<gene>
    <name evidence="2" type="ORF">PRZ48_000829</name>
</gene>
<feature type="repeat" description="RCC1" evidence="1">
    <location>
        <begin position="275"/>
        <end position="331"/>
    </location>
</feature>
<dbReference type="InterPro" id="IPR051553">
    <property type="entry name" value="Ran_GTPase-activating"/>
</dbReference>
<dbReference type="Proteomes" id="UP001305779">
    <property type="component" value="Unassembled WGS sequence"/>
</dbReference>
<proteinExistence type="predicted"/>
<dbReference type="InterPro" id="IPR009091">
    <property type="entry name" value="RCC1/BLIP-II"/>
</dbReference>
<dbReference type="InterPro" id="IPR000408">
    <property type="entry name" value="Reg_chr_condens"/>
</dbReference>
<organism evidence="2 3">
    <name type="scientific">Zasmidium cellare</name>
    <name type="common">Wine cellar mold</name>
    <name type="synonym">Racodium cellare</name>
    <dbReference type="NCBI Taxonomy" id="395010"/>
    <lineage>
        <taxon>Eukaryota</taxon>
        <taxon>Fungi</taxon>
        <taxon>Dikarya</taxon>
        <taxon>Ascomycota</taxon>
        <taxon>Pezizomycotina</taxon>
        <taxon>Dothideomycetes</taxon>
        <taxon>Dothideomycetidae</taxon>
        <taxon>Mycosphaerellales</taxon>
        <taxon>Mycosphaerellaceae</taxon>
        <taxon>Zasmidium</taxon>
    </lineage>
</organism>
<dbReference type="EMBL" id="JAXOVC010000001">
    <property type="protein sequence ID" value="KAK4507095.1"/>
    <property type="molecule type" value="Genomic_DNA"/>
</dbReference>
<accession>A0ABR0F070</accession>
<sequence>MPVDDEAQVNGDGAIRLLAAGFNGHHQLFAFDEDPRAFTAMVEAVATIPRNVLFAGWSNTVFQAGKHISSLGHQKLALVNLEDDRLMQCGFGDHEGIMGCIDHEGRLYLVEHPAIVEQSELVERPDSPDQERHLLCQSTDVSPKIGTIALAGNGRIALTFKQAPNGNLVHIAEFNSPLAFVRWFRDPSGEGNYPACHHMIPGRPKQLLANTGSFILLMESGDVYTWGDARYQSLGRAIGEEMPADKPGAVDALGGLSISKIASGGWMHAALSADGALYVWGANSPGVEGRIRCLEDQDQVALVTLPDPDAEPLDVLDMAIGDNHIAAVTEGDRMFVVGENRNGQLGVGSEERFIEDWVEVPNLTQVRKVWCGPKSTFVRTKAL</sequence>
<reference evidence="2 3" key="1">
    <citation type="journal article" date="2023" name="G3 (Bethesda)">
        <title>A chromosome-level genome assembly of Zasmidium syzygii isolated from banana leaves.</title>
        <authorList>
            <person name="van Westerhoven A.C."/>
            <person name="Mehrabi R."/>
            <person name="Talebi R."/>
            <person name="Steentjes M.B.F."/>
            <person name="Corcolon B."/>
            <person name="Chong P.A."/>
            <person name="Kema G.H.J."/>
            <person name="Seidl M.F."/>
        </authorList>
    </citation>
    <scope>NUCLEOTIDE SEQUENCE [LARGE SCALE GENOMIC DNA]</scope>
    <source>
        <strain evidence="2 3">P124</strain>
    </source>
</reference>
<evidence type="ECO:0000256" key="1">
    <source>
        <dbReference type="PROSITE-ProRule" id="PRU00235"/>
    </source>
</evidence>
<dbReference type="Pfam" id="PF13540">
    <property type="entry name" value="RCC1_2"/>
    <property type="match status" value="1"/>
</dbReference>
<dbReference type="Pfam" id="PF00415">
    <property type="entry name" value="RCC1"/>
    <property type="match status" value="1"/>
</dbReference>
<feature type="repeat" description="RCC1" evidence="1">
    <location>
        <begin position="221"/>
        <end position="274"/>
    </location>
</feature>
<evidence type="ECO:0000313" key="3">
    <source>
        <dbReference type="Proteomes" id="UP001305779"/>
    </source>
</evidence>
<dbReference type="SUPFAM" id="SSF50985">
    <property type="entry name" value="RCC1/BLIP-II"/>
    <property type="match status" value="1"/>
</dbReference>
<dbReference type="PANTHER" id="PTHR45982">
    <property type="entry name" value="REGULATOR OF CHROMOSOME CONDENSATION"/>
    <property type="match status" value="1"/>
</dbReference>
<dbReference type="PROSITE" id="PS50012">
    <property type="entry name" value="RCC1_3"/>
    <property type="match status" value="3"/>
</dbReference>
<protein>
    <submittedName>
        <fullName evidence="2">Uncharacterized protein</fullName>
    </submittedName>
</protein>